<protein>
    <submittedName>
        <fullName evidence="1">Uncharacterized protein</fullName>
    </submittedName>
</protein>
<name>A0AAE1SG00_9SOLA</name>
<reference evidence="1" key="1">
    <citation type="submission" date="2023-12" db="EMBL/GenBank/DDBJ databases">
        <title>Genome assembly of Anisodus tanguticus.</title>
        <authorList>
            <person name="Wang Y.-J."/>
        </authorList>
    </citation>
    <scope>NUCLEOTIDE SEQUENCE</scope>
    <source>
        <strain evidence="1">KB-2021</strain>
        <tissue evidence="1">Leaf</tissue>
    </source>
</reference>
<dbReference type="EMBL" id="JAVYJV010000005">
    <property type="protein sequence ID" value="KAK4370049.1"/>
    <property type="molecule type" value="Genomic_DNA"/>
</dbReference>
<accession>A0AAE1SG00</accession>
<evidence type="ECO:0000313" key="2">
    <source>
        <dbReference type="Proteomes" id="UP001291623"/>
    </source>
</evidence>
<keyword evidence="2" id="KW-1185">Reference proteome</keyword>
<dbReference type="AlphaFoldDB" id="A0AAE1SG00"/>
<comment type="caution">
    <text evidence="1">The sequence shown here is derived from an EMBL/GenBank/DDBJ whole genome shotgun (WGS) entry which is preliminary data.</text>
</comment>
<proteinExistence type="predicted"/>
<dbReference type="Proteomes" id="UP001291623">
    <property type="component" value="Unassembled WGS sequence"/>
</dbReference>
<organism evidence="1 2">
    <name type="scientific">Anisodus tanguticus</name>
    <dbReference type="NCBI Taxonomy" id="243964"/>
    <lineage>
        <taxon>Eukaryota</taxon>
        <taxon>Viridiplantae</taxon>
        <taxon>Streptophyta</taxon>
        <taxon>Embryophyta</taxon>
        <taxon>Tracheophyta</taxon>
        <taxon>Spermatophyta</taxon>
        <taxon>Magnoliopsida</taxon>
        <taxon>eudicotyledons</taxon>
        <taxon>Gunneridae</taxon>
        <taxon>Pentapetalae</taxon>
        <taxon>asterids</taxon>
        <taxon>lamiids</taxon>
        <taxon>Solanales</taxon>
        <taxon>Solanaceae</taxon>
        <taxon>Solanoideae</taxon>
        <taxon>Hyoscyameae</taxon>
        <taxon>Anisodus</taxon>
    </lineage>
</organism>
<gene>
    <name evidence="1" type="ORF">RND71_009524</name>
</gene>
<evidence type="ECO:0000313" key="1">
    <source>
        <dbReference type="EMBL" id="KAK4370049.1"/>
    </source>
</evidence>
<sequence>MYFTNVGLTKDTSALIELQAKRDSKQSTDNNEKSLWSLLSKIFTPSLEVSEALQIVAFAALLSVLRVSLRWFSTFFCVRPFLAKSTGHIRCGFGVLKKDIAEQLCHHATSTSLKAHEAYFNKYDR</sequence>